<dbReference type="EMBL" id="JABZMK010000006">
    <property type="protein sequence ID" value="MBF1128954.1"/>
    <property type="molecule type" value="Genomic_DNA"/>
</dbReference>
<dbReference type="Proteomes" id="UP000757890">
    <property type="component" value="Unassembled WGS sequence"/>
</dbReference>
<evidence type="ECO:0000256" key="6">
    <source>
        <dbReference type="ARBA" id="ARBA00022989"/>
    </source>
</evidence>
<evidence type="ECO:0000256" key="3">
    <source>
        <dbReference type="ARBA" id="ARBA00022448"/>
    </source>
</evidence>
<organism evidence="10 11">
    <name type="scientific">Dialister invisus</name>
    <dbReference type="NCBI Taxonomy" id="218538"/>
    <lineage>
        <taxon>Bacteria</taxon>
        <taxon>Bacillati</taxon>
        <taxon>Bacillota</taxon>
        <taxon>Negativicutes</taxon>
        <taxon>Veillonellales</taxon>
        <taxon>Veillonellaceae</taxon>
        <taxon>Dialister</taxon>
    </lineage>
</organism>
<accession>A0A930FNS7</accession>
<keyword evidence="4" id="KW-1003">Cell membrane</keyword>
<evidence type="ECO:0000313" key="10">
    <source>
        <dbReference type="EMBL" id="MBF1128954.1"/>
    </source>
</evidence>
<proteinExistence type="inferred from homology"/>
<feature type="domain" description="ABC transmembrane type-2" evidence="9">
    <location>
        <begin position="146"/>
        <end position="372"/>
    </location>
</feature>
<feature type="transmembrane region" description="Helical" evidence="8">
    <location>
        <begin position="229"/>
        <end position="250"/>
    </location>
</feature>
<evidence type="ECO:0000256" key="5">
    <source>
        <dbReference type="ARBA" id="ARBA00022692"/>
    </source>
</evidence>
<feature type="transmembrane region" description="Helical" evidence="8">
    <location>
        <begin position="26"/>
        <end position="44"/>
    </location>
</feature>
<dbReference type="AlphaFoldDB" id="A0A930FNS7"/>
<evidence type="ECO:0000313" key="11">
    <source>
        <dbReference type="Proteomes" id="UP000757890"/>
    </source>
</evidence>
<dbReference type="PANTHER" id="PTHR30294:SF29">
    <property type="entry name" value="MULTIDRUG ABC TRANSPORTER PERMEASE YBHS-RELATED"/>
    <property type="match status" value="1"/>
</dbReference>
<dbReference type="Gene3D" id="3.40.1710.10">
    <property type="entry name" value="abc type-2 transporter like domain"/>
    <property type="match status" value="1"/>
</dbReference>
<dbReference type="PROSITE" id="PS51012">
    <property type="entry name" value="ABC_TM2"/>
    <property type="match status" value="1"/>
</dbReference>
<name>A0A930FNS7_9FIRM</name>
<comment type="caution">
    <text evidence="10">The sequence shown here is derived from an EMBL/GenBank/DDBJ whole genome shotgun (WGS) entry which is preliminary data.</text>
</comment>
<keyword evidence="5 8" id="KW-0812">Transmembrane</keyword>
<keyword evidence="6 8" id="KW-1133">Transmembrane helix</keyword>
<dbReference type="InterPro" id="IPR013525">
    <property type="entry name" value="ABC2_TM"/>
</dbReference>
<evidence type="ECO:0000256" key="1">
    <source>
        <dbReference type="ARBA" id="ARBA00004651"/>
    </source>
</evidence>
<dbReference type="InterPro" id="IPR051449">
    <property type="entry name" value="ABC-2_transporter_component"/>
</dbReference>
<comment type="subcellular location">
    <subcellularLocation>
        <location evidence="1">Cell membrane</location>
        <topology evidence="1">Multi-pass membrane protein</topology>
    </subcellularLocation>
</comment>
<evidence type="ECO:0000259" key="9">
    <source>
        <dbReference type="PROSITE" id="PS51012"/>
    </source>
</evidence>
<dbReference type="PANTHER" id="PTHR30294">
    <property type="entry name" value="MEMBRANE COMPONENT OF ABC TRANSPORTER YHHJ-RELATED"/>
    <property type="match status" value="1"/>
</dbReference>
<reference evidence="10" key="1">
    <citation type="submission" date="2020-04" db="EMBL/GenBank/DDBJ databases">
        <title>Deep metagenomics examines the oral microbiome during advanced dental caries in children, revealing novel taxa and co-occurrences with host molecules.</title>
        <authorList>
            <person name="Baker J.L."/>
            <person name="Morton J.T."/>
            <person name="Dinis M."/>
            <person name="Alvarez R."/>
            <person name="Tran N.C."/>
            <person name="Knight R."/>
            <person name="Edlund A."/>
        </authorList>
    </citation>
    <scope>NUCLEOTIDE SEQUENCE</scope>
    <source>
        <strain evidence="10">JCVI_32_bin.14</strain>
    </source>
</reference>
<feature type="transmembrane region" description="Helical" evidence="8">
    <location>
        <begin position="346"/>
        <end position="366"/>
    </location>
</feature>
<evidence type="ECO:0000256" key="8">
    <source>
        <dbReference type="SAM" id="Phobius"/>
    </source>
</evidence>
<dbReference type="InterPro" id="IPR047817">
    <property type="entry name" value="ABC2_TM_bact-type"/>
</dbReference>
<keyword evidence="7 8" id="KW-0472">Membrane</keyword>
<sequence>MKYFFCRLSSLIGKEYRQLIRDRSSFIIGIFIPIMLIILIGYGLSLDVKNVPVAVVMEDASPLAQDVLSFVDGSDYFAPRYTTSMKEGTEMMDRREVDAVIRVPPNFTESLFRDGAHVQLILWGVDAASARSAEAYFEAGLASWQAANASKYMAAANGLGSVSIVSRQWFNDANTSTWFFIPGLIVIIMTLVGVFLTTMVMAREWERGTLESLFITPVRPLEILLSKMIPYFCVASVGFWLCIAAARYLYGVPVHGSFLMILLGSVIYLIVTLGMGLTISSVVKNQFLACQISMLVSMLPTMMLSGFIFDLRSAPSIVYAVGHVLPATYYMELLKSLFLAGNDWTLIGKNCSILGGYALFFVGLSYKVTRKRLE</sequence>
<dbReference type="GO" id="GO:0140359">
    <property type="term" value="F:ABC-type transporter activity"/>
    <property type="evidence" value="ECO:0007669"/>
    <property type="project" value="InterPro"/>
</dbReference>
<evidence type="ECO:0000256" key="7">
    <source>
        <dbReference type="ARBA" id="ARBA00023136"/>
    </source>
</evidence>
<feature type="transmembrane region" description="Helical" evidence="8">
    <location>
        <begin position="287"/>
        <end position="309"/>
    </location>
</feature>
<comment type="similarity">
    <text evidence="2">Belongs to the ABC-2 integral membrane protein family.</text>
</comment>
<protein>
    <submittedName>
        <fullName evidence="10">ABC transporter permease</fullName>
    </submittedName>
</protein>
<feature type="transmembrane region" description="Helical" evidence="8">
    <location>
        <begin position="179"/>
        <end position="202"/>
    </location>
</feature>
<dbReference type="GO" id="GO:0005886">
    <property type="term" value="C:plasma membrane"/>
    <property type="evidence" value="ECO:0007669"/>
    <property type="project" value="UniProtKB-SubCell"/>
</dbReference>
<feature type="transmembrane region" description="Helical" evidence="8">
    <location>
        <begin position="256"/>
        <end position="275"/>
    </location>
</feature>
<evidence type="ECO:0000256" key="4">
    <source>
        <dbReference type="ARBA" id="ARBA00022475"/>
    </source>
</evidence>
<evidence type="ECO:0000256" key="2">
    <source>
        <dbReference type="ARBA" id="ARBA00007783"/>
    </source>
</evidence>
<gene>
    <name evidence="10" type="ORF">HXL70_02785</name>
</gene>
<keyword evidence="3" id="KW-0813">Transport</keyword>
<dbReference type="Pfam" id="PF12698">
    <property type="entry name" value="ABC2_membrane_3"/>
    <property type="match status" value="1"/>
</dbReference>